<dbReference type="InterPro" id="IPR004827">
    <property type="entry name" value="bZIP"/>
</dbReference>
<dbReference type="InterPro" id="IPR046347">
    <property type="entry name" value="bZIP_sf"/>
</dbReference>
<dbReference type="GO" id="GO:0005634">
    <property type="term" value="C:nucleus"/>
    <property type="evidence" value="ECO:0007669"/>
    <property type="project" value="UniProtKB-SubCell"/>
</dbReference>
<dbReference type="PROSITE" id="PS00028">
    <property type="entry name" value="ZINC_FINGER_C2H2_1"/>
    <property type="match status" value="1"/>
</dbReference>
<comment type="subcellular location">
    <subcellularLocation>
        <location evidence="1">Nucleus</location>
    </subcellularLocation>
</comment>
<dbReference type="Pfam" id="PF00170">
    <property type="entry name" value="bZIP_1"/>
    <property type="match status" value="1"/>
</dbReference>
<dbReference type="InterPro" id="IPR051027">
    <property type="entry name" value="bZIP_transcription_factors"/>
</dbReference>
<evidence type="ECO:0000313" key="10">
    <source>
        <dbReference type="EMBL" id="PWA15392.1"/>
    </source>
</evidence>
<evidence type="ECO:0000256" key="1">
    <source>
        <dbReference type="ARBA" id="ARBA00004123"/>
    </source>
</evidence>
<evidence type="ECO:0000256" key="8">
    <source>
        <dbReference type="SAM" id="MobiDB-lite"/>
    </source>
</evidence>
<reference evidence="10 11" key="1">
    <citation type="journal article" date="2018" name="G3 (Bethesda)">
        <title>A High-Quality Reference Genome for the Invasive Mosquitofish Gambusia affinis Using a Chicago Library.</title>
        <authorList>
            <person name="Hoffberg S.L."/>
            <person name="Troendle N.J."/>
            <person name="Glenn T.C."/>
            <person name="Mahmud O."/>
            <person name="Louha S."/>
            <person name="Chalopin D."/>
            <person name="Bennetzen J.L."/>
            <person name="Mauricio R."/>
        </authorList>
    </citation>
    <scope>NUCLEOTIDE SEQUENCE [LARGE SCALE GENOMIC DNA]</scope>
    <source>
        <strain evidence="10">NE01/NJP1002.9</strain>
        <tissue evidence="10">Muscle</tissue>
    </source>
</reference>
<dbReference type="GO" id="GO:0003677">
    <property type="term" value="F:DNA binding"/>
    <property type="evidence" value="ECO:0007669"/>
    <property type="project" value="UniProtKB-KW"/>
</dbReference>
<dbReference type="PANTHER" id="PTHR19304">
    <property type="entry name" value="CYCLIC-AMP RESPONSE ELEMENT BINDING PROTEIN"/>
    <property type="match status" value="1"/>
</dbReference>
<evidence type="ECO:0000256" key="7">
    <source>
        <dbReference type="SAM" id="Coils"/>
    </source>
</evidence>
<feature type="compositionally biased region" description="Polar residues" evidence="8">
    <location>
        <begin position="204"/>
        <end position="214"/>
    </location>
</feature>
<feature type="compositionally biased region" description="Low complexity" evidence="8">
    <location>
        <begin position="146"/>
        <end position="157"/>
    </location>
</feature>
<feature type="region of interest" description="Disordered" evidence="8">
    <location>
        <begin position="127"/>
        <end position="184"/>
    </location>
</feature>
<feature type="compositionally biased region" description="Basic residues" evidence="8">
    <location>
        <begin position="329"/>
        <end position="346"/>
    </location>
</feature>
<keyword evidence="3" id="KW-0238">DNA-binding</keyword>
<feature type="domain" description="BZIP" evidence="9">
    <location>
        <begin position="462"/>
        <end position="525"/>
    </location>
</feature>
<feature type="compositionally biased region" description="Polar residues" evidence="8">
    <location>
        <begin position="372"/>
        <end position="386"/>
    </location>
</feature>
<dbReference type="AlphaFoldDB" id="A0A315UVI7"/>
<evidence type="ECO:0000256" key="5">
    <source>
        <dbReference type="ARBA" id="ARBA00023163"/>
    </source>
</evidence>
<evidence type="ECO:0000256" key="3">
    <source>
        <dbReference type="ARBA" id="ARBA00023125"/>
    </source>
</evidence>
<protein>
    <recommendedName>
        <fullName evidence="9">BZIP domain-containing protein</fullName>
    </recommendedName>
</protein>
<feature type="compositionally biased region" description="Basic and acidic residues" evidence="8">
    <location>
        <begin position="456"/>
        <end position="473"/>
    </location>
</feature>
<evidence type="ECO:0000259" key="9">
    <source>
        <dbReference type="PROSITE" id="PS50217"/>
    </source>
</evidence>
<feature type="compositionally biased region" description="Low complexity" evidence="8">
    <location>
        <begin position="392"/>
        <end position="403"/>
    </location>
</feature>
<comment type="caution">
    <text evidence="10">The sequence shown here is derived from an EMBL/GenBank/DDBJ whole genome shotgun (WGS) entry which is preliminary data.</text>
</comment>
<evidence type="ECO:0000256" key="4">
    <source>
        <dbReference type="ARBA" id="ARBA00023159"/>
    </source>
</evidence>
<feature type="coiled-coil region" evidence="7">
    <location>
        <begin position="487"/>
        <end position="521"/>
    </location>
</feature>
<proteinExistence type="predicted"/>
<keyword evidence="4" id="KW-0010">Activator</keyword>
<gene>
    <name evidence="10" type="ORF">CCH79_00008419</name>
</gene>
<feature type="compositionally biased region" description="Polar residues" evidence="8">
    <location>
        <begin position="418"/>
        <end position="435"/>
    </location>
</feature>
<dbReference type="CDD" id="cd14687">
    <property type="entry name" value="bZIP_ATF2"/>
    <property type="match status" value="1"/>
</dbReference>
<feature type="compositionally biased region" description="Pro residues" evidence="8">
    <location>
        <begin position="404"/>
        <end position="415"/>
    </location>
</feature>
<keyword evidence="11" id="KW-1185">Reference proteome</keyword>
<dbReference type="InterPro" id="IPR013087">
    <property type="entry name" value="Znf_C2H2_type"/>
</dbReference>
<evidence type="ECO:0000256" key="2">
    <source>
        <dbReference type="ARBA" id="ARBA00023015"/>
    </source>
</evidence>
<dbReference type="Gene3D" id="3.30.160.60">
    <property type="entry name" value="Classic Zinc Finger"/>
    <property type="match status" value="1"/>
</dbReference>
<dbReference type="PROSITE" id="PS00036">
    <property type="entry name" value="BZIP_BASIC"/>
    <property type="match status" value="1"/>
</dbReference>
<accession>A0A315UVI7</accession>
<dbReference type="Proteomes" id="UP000250572">
    <property type="component" value="Unassembled WGS sequence"/>
</dbReference>
<dbReference type="FunFam" id="1.20.5.170:FF:000010">
    <property type="entry name" value="Cyclic AMP-dependent transcription factor ATF-2"/>
    <property type="match status" value="1"/>
</dbReference>
<dbReference type="SUPFAM" id="SSF57959">
    <property type="entry name" value="Leucine zipper domain"/>
    <property type="match status" value="1"/>
</dbReference>
<dbReference type="PROSITE" id="PS50217">
    <property type="entry name" value="BZIP"/>
    <property type="match status" value="1"/>
</dbReference>
<keyword evidence="6" id="KW-0539">Nucleus</keyword>
<dbReference type="EMBL" id="NHOQ01002708">
    <property type="protein sequence ID" value="PWA15392.1"/>
    <property type="molecule type" value="Genomic_DNA"/>
</dbReference>
<feature type="compositionally biased region" description="Polar residues" evidence="8">
    <location>
        <begin position="564"/>
        <end position="575"/>
    </location>
</feature>
<dbReference type="STRING" id="33528.ENSGAFP00000026386"/>
<feature type="compositionally biased region" description="Gly residues" evidence="8">
    <location>
        <begin position="439"/>
        <end position="450"/>
    </location>
</feature>
<evidence type="ECO:0000256" key="6">
    <source>
        <dbReference type="ARBA" id="ARBA00023242"/>
    </source>
</evidence>
<feature type="region of interest" description="Disordered" evidence="8">
    <location>
        <begin position="533"/>
        <end position="586"/>
    </location>
</feature>
<feature type="compositionally biased region" description="Polar residues" evidence="8">
    <location>
        <begin position="133"/>
        <end position="145"/>
    </location>
</feature>
<name>A0A315UVI7_GAMAF</name>
<dbReference type="SMART" id="SM00338">
    <property type="entry name" value="BRLZ"/>
    <property type="match status" value="1"/>
</dbReference>
<keyword evidence="2" id="KW-0805">Transcription regulation</keyword>
<dbReference type="PIRSF" id="PIRSF003153">
    <property type="entry name" value="ATF2_CRE-BP1"/>
    <property type="match status" value="1"/>
</dbReference>
<keyword evidence="5" id="KW-0804">Transcription</keyword>
<feature type="region of interest" description="Disordered" evidence="8">
    <location>
        <begin position="197"/>
        <end position="216"/>
    </location>
</feature>
<dbReference type="GO" id="GO:0003700">
    <property type="term" value="F:DNA-binding transcription factor activity"/>
    <property type="evidence" value="ECO:0007669"/>
    <property type="project" value="InterPro"/>
</dbReference>
<organism evidence="10 11">
    <name type="scientific">Gambusia affinis</name>
    <name type="common">Western mosquitofish</name>
    <name type="synonym">Heterandria affinis</name>
    <dbReference type="NCBI Taxonomy" id="33528"/>
    <lineage>
        <taxon>Eukaryota</taxon>
        <taxon>Metazoa</taxon>
        <taxon>Chordata</taxon>
        <taxon>Craniata</taxon>
        <taxon>Vertebrata</taxon>
        <taxon>Euteleostomi</taxon>
        <taxon>Actinopterygii</taxon>
        <taxon>Neopterygii</taxon>
        <taxon>Teleostei</taxon>
        <taxon>Neoteleostei</taxon>
        <taxon>Acanthomorphata</taxon>
        <taxon>Ovalentaria</taxon>
        <taxon>Atherinomorphae</taxon>
        <taxon>Cyprinodontiformes</taxon>
        <taxon>Poeciliidae</taxon>
        <taxon>Poeciliinae</taxon>
        <taxon>Gambusia</taxon>
    </lineage>
</organism>
<dbReference type="InterPro" id="IPR016378">
    <property type="entry name" value="TF_CRE-BP1-typ"/>
</dbReference>
<evidence type="ECO:0000313" key="11">
    <source>
        <dbReference type="Proteomes" id="UP000250572"/>
    </source>
</evidence>
<keyword evidence="7" id="KW-0175">Coiled coil</keyword>
<feature type="region of interest" description="Disordered" evidence="8">
    <location>
        <begin position="317"/>
        <end position="476"/>
    </location>
</feature>
<sequence>MKSLTAQKAVGLQYPACGAYGQVQIPSSALKVFPPFVKTILPAVLVDDMNDKQDRPYVCGAPGCSQRFQLQEHLLIHRHKHEMTLKFPPIKTDISFSDQTPTPTRFLQNCEEVGLFKEIEEEFLQAQEEENNKQTLSHNGPSCMNQQHLKPQLQLQHPPQPPLNHPQAPLHHPQGHGPMMAPSCSLAAQQALSCSSGASQSGSVITQAPSTLTHSGPAPGALSCLLQMRNRHRQPLPASLPGTLPDPAMQGASAQHMTIEKQMSCAMGMPAPVQNPSCCSPQRPKQTMGHHYAHQHPGMLPINNPVTSMGHMMEMMSQRHHATPLQQQQHHHPHHLHLPHHHHHHQPNQPPQLAAPPHTYQQRCHAPPPQHLRSTQSLQLHQSGNAAHSHSHQSPPSRLHQNSPPAPPLSAPPQLSPVAQQMQPSHSQHAAQASCSGSSSGGSGGGGGGGSRRRRSAEQDPDERRQKFLERNRAAATRCRQKRKLWVSSLEKKAEELTHTNLQLQNEVTSLRSEVGQLKQILLTHKDCPVTARQREAQGYPTAGVSPEGSPTPADPETQPHAIQHNSVSTSSTAGSDIGHGPLSGL</sequence>
<dbReference type="Gene3D" id="1.20.5.170">
    <property type="match status" value="1"/>
</dbReference>